<comment type="subcellular location">
    <subcellularLocation>
        <location evidence="1">Nucleus</location>
    </subcellularLocation>
</comment>
<dbReference type="Pfam" id="PF02365">
    <property type="entry name" value="NAM"/>
    <property type="match status" value="1"/>
</dbReference>
<evidence type="ECO:0000256" key="4">
    <source>
        <dbReference type="ARBA" id="ARBA00023163"/>
    </source>
</evidence>
<reference evidence="8" key="2">
    <citation type="journal article" date="2023" name="Plants (Basel)">
        <title>Annotation of the Turnera subulata (Passifloraceae) Draft Genome Reveals the S-Locus Evolved after the Divergence of Turneroideae from Passifloroideae in a Stepwise Manner.</title>
        <authorList>
            <person name="Henning P.M."/>
            <person name="Roalson E.H."/>
            <person name="Mir W."/>
            <person name="McCubbin A.G."/>
            <person name="Shore J.S."/>
        </authorList>
    </citation>
    <scope>NUCLEOTIDE SEQUENCE</scope>
    <source>
        <strain evidence="8">F60SS</strain>
    </source>
</reference>
<gene>
    <name evidence="8" type="ORF">Tsubulata_041298</name>
</gene>
<dbReference type="Proteomes" id="UP001141552">
    <property type="component" value="Unassembled WGS sequence"/>
</dbReference>
<dbReference type="PROSITE" id="PS51005">
    <property type="entry name" value="NAC"/>
    <property type="match status" value="1"/>
</dbReference>
<keyword evidence="3" id="KW-0238">DNA-binding</keyword>
<organism evidence="8 9">
    <name type="scientific">Turnera subulata</name>
    <dbReference type="NCBI Taxonomy" id="218843"/>
    <lineage>
        <taxon>Eukaryota</taxon>
        <taxon>Viridiplantae</taxon>
        <taxon>Streptophyta</taxon>
        <taxon>Embryophyta</taxon>
        <taxon>Tracheophyta</taxon>
        <taxon>Spermatophyta</taxon>
        <taxon>Magnoliopsida</taxon>
        <taxon>eudicotyledons</taxon>
        <taxon>Gunneridae</taxon>
        <taxon>Pentapetalae</taxon>
        <taxon>rosids</taxon>
        <taxon>fabids</taxon>
        <taxon>Malpighiales</taxon>
        <taxon>Passifloraceae</taxon>
        <taxon>Turnera</taxon>
    </lineage>
</organism>
<dbReference type="GO" id="GO:0005634">
    <property type="term" value="C:nucleus"/>
    <property type="evidence" value="ECO:0007669"/>
    <property type="project" value="UniProtKB-SubCell"/>
</dbReference>
<feature type="region of interest" description="Disordered" evidence="6">
    <location>
        <begin position="166"/>
        <end position="211"/>
    </location>
</feature>
<evidence type="ECO:0000259" key="7">
    <source>
        <dbReference type="PROSITE" id="PS51005"/>
    </source>
</evidence>
<dbReference type="Gene3D" id="2.170.150.80">
    <property type="entry name" value="NAC domain"/>
    <property type="match status" value="1"/>
</dbReference>
<keyword evidence="9" id="KW-1185">Reference proteome</keyword>
<feature type="compositionally biased region" description="Pro residues" evidence="6">
    <location>
        <begin position="172"/>
        <end position="186"/>
    </location>
</feature>
<keyword evidence="4" id="KW-0804">Transcription</keyword>
<evidence type="ECO:0000256" key="2">
    <source>
        <dbReference type="ARBA" id="ARBA00023015"/>
    </source>
</evidence>
<keyword evidence="2" id="KW-0805">Transcription regulation</keyword>
<evidence type="ECO:0000256" key="5">
    <source>
        <dbReference type="ARBA" id="ARBA00023242"/>
    </source>
</evidence>
<feature type="domain" description="NAC" evidence="7">
    <location>
        <begin position="19"/>
        <end position="167"/>
    </location>
</feature>
<evidence type="ECO:0000313" key="9">
    <source>
        <dbReference type="Proteomes" id="UP001141552"/>
    </source>
</evidence>
<dbReference type="SUPFAM" id="SSF101941">
    <property type="entry name" value="NAC domain"/>
    <property type="match status" value="1"/>
</dbReference>
<evidence type="ECO:0000256" key="6">
    <source>
        <dbReference type="SAM" id="MobiDB-lite"/>
    </source>
</evidence>
<dbReference type="InterPro" id="IPR036093">
    <property type="entry name" value="NAC_dom_sf"/>
</dbReference>
<accession>A0A9Q0EXS2</accession>
<evidence type="ECO:0000256" key="1">
    <source>
        <dbReference type="ARBA" id="ARBA00004123"/>
    </source>
</evidence>
<keyword evidence="5" id="KW-0539">Nucleus</keyword>
<dbReference type="PANTHER" id="PTHR31989">
    <property type="entry name" value="NAC DOMAIN-CONTAINING PROTEIN 82-RELATED"/>
    <property type="match status" value="1"/>
</dbReference>
<comment type="caution">
    <text evidence="8">The sequence shown here is derived from an EMBL/GenBank/DDBJ whole genome shotgun (WGS) entry which is preliminary data.</text>
</comment>
<dbReference type="GO" id="GO:0003677">
    <property type="term" value="F:DNA binding"/>
    <property type="evidence" value="ECO:0007669"/>
    <property type="project" value="UniProtKB-KW"/>
</dbReference>
<dbReference type="InterPro" id="IPR003441">
    <property type="entry name" value="NAC-dom"/>
</dbReference>
<feature type="region of interest" description="Disordered" evidence="6">
    <location>
        <begin position="223"/>
        <end position="257"/>
    </location>
</feature>
<dbReference type="GO" id="GO:0006355">
    <property type="term" value="P:regulation of DNA-templated transcription"/>
    <property type="evidence" value="ECO:0007669"/>
    <property type="project" value="InterPro"/>
</dbReference>
<evidence type="ECO:0000256" key="3">
    <source>
        <dbReference type="ARBA" id="ARBA00023125"/>
    </source>
</evidence>
<proteinExistence type="predicted"/>
<name>A0A9Q0EXS2_9ROSI</name>
<dbReference type="OrthoDB" id="1658620at2759"/>
<protein>
    <recommendedName>
        <fullName evidence="7">NAC domain-containing protein</fullName>
    </recommendedName>
</protein>
<sequence>MEEHTGGGASASYGGDFAMPVGFCFNPSMEDIVAHYLFRKIRGELSTFDKATVKEHDIYKEEPWQSWDSSLKSSSTDDLEFVFFYTKWKNVSGKGERKLRMVGSGGGKWHEECKAQTHVLVNGDKMVVLRRKFTYQGSLCPPRSWAMTEFSLKTYPNDYVICKLNRNKRSPPPHPVAPPLPSPSPPVAVKQPTTALNKKRKSSSTSTTATSWSKKRKSFSTSVTATSLSKKTPQEDIVSLPTVDVSGQTDTNDHQENSPSLLIEAEGTDIELGIPWDTKWDTECFSSYGFHDNQFWDDLGPNFWDYVSCFV</sequence>
<evidence type="ECO:0000313" key="8">
    <source>
        <dbReference type="EMBL" id="KAJ4821763.1"/>
    </source>
</evidence>
<dbReference type="EMBL" id="JAKUCV010007870">
    <property type="protein sequence ID" value="KAJ4821763.1"/>
    <property type="molecule type" value="Genomic_DNA"/>
</dbReference>
<dbReference type="AlphaFoldDB" id="A0A9Q0EXS2"/>
<reference evidence="8" key="1">
    <citation type="submission" date="2022-02" db="EMBL/GenBank/DDBJ databases">
        <authorList>
            <person name="Henning P.M."/>
            <person name="McCubbin A.G."/>
            <person name="Shore J.S."/>
        </authorList>
    </citation>
    <scope>NUCLEOTIDE SEQUENCE</scope>
    <source>
        <strain evidence="8">F60SS</strain>
        <tissue evidence="8">Leaves</tissue>
    </source>
</reference>